<dbReference type="CDD" id="cd00477">
    <property type="entry name" value="FTHFS"/>
    <property type="match status" value="1"/>
</dbReference>
<gene>
    <name evidence="6" type="primary">fhs</name>
    <name evidence="7" type="ordered locus">Amuc_1860</name>
</gene>
<evidence type="ECO:0000256" key="6">
    <source>
        <dbReference type="HAMAP-Rule" id="MF_01543"/>
    </source>
</evidence>
<dbReference type="InterPro" id="IPR027417">
    <property type="entry name" value="P-loop_NTPase"/>
</dbReference>
<dbReference type="PROSITE" id="PS00722">
    <property type="entry name" value="FTHFS_2"/>
    <property type="match status" value="1"/>
</dbReference>
<proteinExistence type="inferred from homology"/>
<protein>
    <recommendedName>
        <fullName evidence="6">Formate--tetrahydrofolate ligase</fullName>
        <ecNumber evidence="6">6.3.4.3</ecNumber>
    </recommendedName>
    <alternativeName>
        <fullName evidence="6">Formyltetrahydrofolate synthetase</fullName>
        <shortName evidence="6">FHS</shortName>
        <shortName evidence="6">FTHFS</shortName>
    </alternativeName>
</protein>
<evidence type="ECO:0000256" key="2">
    <source>
        <dbReference type="ARBA" id="ARBA00022563"/>
    </source>
</evidence>
<evidence type="ECO:0000256" key="4">
    <source>
        <dbReference type="ARBA" id="ARBA00022741"/>
    </source>
</evidence>
<dbReference type="GO" id="GO:0004329">
    <property type="term" value="F:formate-tetrahydrofolate ligase activity"/>
    <property type="evidence" value="ECO:0007669"/>
    <property type="project" value="UniProtKB-UniRule"/>
</dbReference>
<dbReference type="SUPFAM" id="SSF52540">
    <property type="entry name" value="P-loop containing nucleoside triphosphate hydrolases"/>
    <property type="match status" value="1"/>
</dbReference>
<dbReference type="NCBIfam" id="NF010030">
    <property type="entry name" value="PRK13505.1"/>
    <property type="match status" value="1"/>
</dbReference>
<evidence type="ECO:0000313" key="7">
    <source>
        <dbReference type="EMBL" id="ACD05674.1"/>
    </source>
</evidence>
<dbReference type="BioCyc" id="AMUC349741:G1GBX-1986-MONOMER"/>
<dbReference type="KEGG" id="amu:Amuc_1860"/>
<reference evidence="8" key="1">
    <citation type="journal article" date="2011" name="PLoS ONE">
        <title>The genome of Akkermansia muciniphila, a dedicated intestinal mucin degrader, and its use in exploring intestinal metagenomes.</title>
        <authorList>
            <person name="van Passel M.W."/>
            <person name="Kant R."/>
            <person name="Zoetendal E.G."/>
            <person name="Plugge C.M."/>
            <person name="Derrien M."/>
            <person name="Malfatti S.A."/>
            <person name="Chain P.S."/>
            <person name="Woyke T."/>
            <person name="Palva A."/>
            <person name="de Vos W.M."/>
            <person name="Smidt H."/>
        </authorList>
    </citation>
    <scope>NUCLEOTIDE SEQUENCE [LARGE SCALE GENOMIC DNA]</scope>
    <source>
        <strain evidence="8">ATCC BAA-835 / DSM 22959 / JCM 33894 / BCRC 81048 / CCUG 64013 / CIP 107961 / Muc</strain>
    </source>
</reference>
<dbReference type="AlphaFoldDB" id="B2UN63"/>
<evidence type="ECO:0000256" key="3">
    <source>
        <dbReference type="ARBA" id="ARBA00022598"/>
    </source>
</evidence>
<name>B2UN63_AKKM8</name>
<dbReference type="EC" id="6.3.4.3" evidence="6"/>
<dbReference type="GO" id="GO:0035999">
    <property type="term" value="P:tetrahydrofolate interconversion"/>
    <property type="evidence" value="ECO:0007669"/>
    <property type="project" value="UniProtKB-UniRule"/>
</dbReference>
<dbReference type="Pfam" id="PF01268">
    <property type="entry name" value="FTHFS"/>
    <property type="match status" value="1"/>
</dbReference>
<keyword evidence="3 6" id="KW-0436">Ligase</keyword>
<dbReference type="FunFam" id="3.10.410.10:FF:000001">
    <property type="entry name" value="Putative formate--tetrahydrofolate ligase"/>
    <property type="match status" value="1"/>
</dbReference>
<evidence type="ECO:0000313" key="8">
    <source>
        <dbReference type="Proteomes" id="UP000001031"/>
    </source>
</evidence>
<comment type="pathway">
    <text evidence="1 6">One-carbon metabolism; tetrahydrofolate interconversion.</text>
</comment>
<dbReference type="GO" id="GO:0005524">
    <property type="term" value="F:ATP binding"/>
    <property type="evidence" value="ECO:0007669"/>
    <property type="project" value="UniProtKB-UniRule"/>
</dbReference>
<dbReference type="EMBL" id="CP001071">
    <property type="protein sequence ID" value="ACD05674.1"/>
    <property type="molecule type" value="Genomic_DNA"/>
</dbReference>
<dbReference type="HOGENOM" id="CLU_003601_3_3_0"/>
<comment type="catalytic activity">
    <reaction evidence="6">
        <text>(6S)-5,6,7,8-tetrahydrofolate + formate + ATP = (6R)-10-formyltetrahydrofolate + ADP + phosphate</text>
        <dbReference type="Rhea" id="RHEA:20221"/>
        <dbReference type="ChEBI" id="CHEBI:15740"/>
        <dbReference type="ChEBI" id="CHEBI:30616"/>
        <dbReference type="ChEBI" id="CHEBI:43474"/>
        <dbReference type="ChEBI" id="CHEBI:57453"/>
        <dbReference type="ChEBI" id="CHEBI:195366"/>
        <dbReference type="ChEBI" id="CHEBI:456216"/>
        <dbReference type="EC" id="6.3.4.3"/>
    </reaction>
</comment>
<keyword evidence="5 6" id="KW-0067">ATP-binding</keyword>
<dbReference type="UniPathway" id="UPA00193"/>
<evidence type="ECO:0000256" key="5">
    <source>
        <dbReference type="ARBA" id="ARBA00022840"/>
    </source>
</evidence>
<dbReference type="Proteomes" id="UP000001031">
    <property type="component" value="Chromosome"/>
</dbReference>
<dbReference type="HAMAP" id="MF_01543">
    <property type="entry name" value="FTHFS"/>
    <property type="match status" value="1"/>
</dbReference>
<keyword evidence="4 6" id="KW-0547">Nucleotide-binding</keyword>
<organism evidence="7 8">
    <name type="scientific">Akkermansia muciniphila (strain ATCC BAA-835 / DSM 22959 / JCM 33894 / BCRC 81048 / CCUG 64013 / CIP 107961 / Muc)</name>
    <dbReference type="NCBI Taxonomy" id="349741"/>
    <lineage>
        <taxon>Bacteria</taxon>
        <taxon>Pseudomonadati</taxon>
        <taxon>Verrucomicrobiota</taxon>
        <taxon>Verrucomicrobiia</taxon>
        <taxon>Verrucomicrobiales</taxon>
        <taxon>Akkermansiaceae</taxon>
        <taxon>Akkermansia</taxon>
    </lineage>
</organism>
<accession>B2UN63</accession>
<feature type="binding site" evidence="6">
    <location>
        <begin position="70"/>
        <end position="77"/>
    </location>
    <ligand>
        <name>ATP</name>
        <dbReference type="ChEBI" id="CHEBI:30616"/>
    </ligand>
</feature>
<dbReference type="InterPro" id="IPR020628">
    <property type="entry name" value="Formate_THF_ligase_CS"/>
</dbReference>
<dbReference type="STRING" id="349741.Amuc_1860"/>
<keyword evidence="2 6" id="KW-0554">One-carbon metabolism</keyword>
<evidence type="ECO:0000256" key="1">
    <source>
        <dbReference type="ARBA" id="ARBA00004777"/>
    </source>
</evidence>
<comment type="similarity">
    <text evidence="6">Belongs to the formate--tetrahydrofolate ligase family.</text>
</comment>
<dbReference type="Gene3D" id="3.30.1510.10">
    <property type="entry name" value="Domain 2, N(10)-formyltetrahydrofolate synthetase"/>
    <property type="match status" value="1"/>
</dbReference>
<keyword evidence="8" id="KW-1185">Reference proteome</keyword>
<dbReference type="SMR" id="B2UN63"/>
<dbReference type="PaxDb" id="349741-Amuc_1860"/>
<dbReference type="Gene3D" id="3.10.410.10">
    <property type="entry name" value="Formyltetrahydrofolate synthetase, domain 3"/>
    <property type="match status" value="1"/>
</dbReference>
<dbReference type="InterPro" id="IPR000559">
    <property type="entry name" value="Formate_THF_ligase"/>
</dbReference>
<sequence>MPMNLLAKRGGFRHHVRMVTPAFSDCINKLGVDEKDVIPFGRNKAKISLDVLDKPATPGKLILVSAITPTPSGEGKTTVSIGLAQGLQAIGKKVCLALRQPSMGPVFGRKGGATGGGKSSLTPAEEINMHFTGDFHAITSAHNLISAIIDNAMFFHTLNIDERKVIWKRVMDMNDRSLRSIIVGLNKQGFPRETGFDITPASEIMACLCLATSYKDMEERINRIVIGFTTDDKPVFARELGITGSVMSLLKDALMPNLVQSVEGVPCFLHGGPFANIAHGCNSVLATRMALHFGDYAVTEAGFAFDLGAEKFLDIKCRQSGLDPAAIVIVATARALKMHGGTALADLKNTDVDALKKGLANLDAHLDAAAHYKRPVVVAVNKFFDDSREELDAIVKHCAERGIPCAIADIFSQGGEGGKDLAQMVVEAADRSSAPFKPLYESALPVEEKLNIIARNIYGADGVELTAAAKKKLAQFEASRLTDLPICMAKTQNSLSDNGRLRGRPTGFTITVRDFEIANGAGFLVALCGEIMRMPALPVSPNAMHIYLDDKGNVQGL</sequence>
<dbReference type="Gene3D" id="3.40.50.300">
    <property type="entry name" value="P-loop containing nucleotide triphosphate hydrolases"/>
    <property type="match status" value="1"/>
</dbReference>
<dbReference type="eggNOG" id="COG2759">
    <property type="taxonomic scope" value="Bacteria"/>
</dbReference>